<reference evidence="5 6" key="1">
    <citation type="journal article" date="2011" name="J. Bacteriol.">
        <title>Draft Genome Sequence of Gordonia neofelifaecis NRRL B-59395, a Cholesterol-Degrading Actinomycete.</title>
        <authorList>
            <person name="Ge F."/>
            <person name="Li W."/>
            <person name="Chen G."/>
            <person name="Liu Y."/>
            <person name="Zhang G."/>
            <person name="Yong B."/>
            <person name="Wang Q."/>
            <person name="Wang N."/>
            <person name="Huang Z."/>
            <person name="Li W."/>
            <person name="Wang J."/>
            <person name="Wu C."/>
            <person name="Xie Q."/>
            <person name="Liu G."/>
        </authorList>
    </citation>
    <scope>NUCLEOTIDE SEQUENCE [LARGE SCALE GENOMIC DNA]</scope>
    <source>
        <strain evidence="5 6">NRRL B-59395</strain>
    </source>
</reference>
<dbReference type="InterPro" id="IPR010099">
    <property type="entry name" value="SDR39U1"/>
</dbReference>
<dbReference type="Proteomes" id="UP000035065">
    <property type="component" value="Unassembled WGS sequence"/>
</dbReference>
<evidence type="ECO:0000256" key="1">
    <source>
        <dbReference type="ARBA" id="ARBA00009353"/>
    </source>
</evidence>
<gene>
    <name evidence="5" type="ORF">SCNU_06150</name>
</gene>
<protein>
    <recommendedName>
        <fullName evidence="7">TIGR01777 family protein</fullName>
    </recommendedName>
</protein>
<feature type="region of interest" description="Disordered" evidence="2">
    <location>
        <begin position="301"/>
        <end position="331"/>
    </location>
</feature>
<dbReference type="Gene3D" id="3.40.50.720">
    <property type="entry name" value="NAD(P)-binding Rossmann-like Domain"/>
    <property type="match status" value="1"/>
</dbReference>
<evidence type="ECO:0000313" key="6">
    <source>
        <dbReference type="Proteomes" id="UP000035065"/>
    </source>
</evidence>
<evidence type="ECO:0000259" key="3">
    <source>
        <dbReference type="Pfam" id="PF01370"/>
    </source>
</evidence>
<sequence length="331" mass="35273">MRIAVAGSHGLIGSALVPALSQAGHDVHTLVRRAPAAPREIGWSPDQTGLAPESLAGFDAVIALGGENIGAHRWSGQVKQRLRNSRIIPTTALADAVTEAGVGVFISASATGFYGDTGDTAVDESAPPGTGFLPDLVVDWESAAASATSARVVMLRTAPVLSRRGGVLGRLRPVYRLGLGARLGDGRQWFSWISLTDEIAAIRHVLDDDTITGPVNLTAPEPVRFTDFSAELARAVHRPAVLRVPAALARKAGGEMVEEMILTSSRVVPKLLTDSGFTFTHSHLTSALEYCCAQRIVARRRRIDRSPPPRRDGLHRSLRAATPTGRATRDR</sequence>
<evidence type="ECO:0008006" key="7">
    <source>
        <dbReference type="Google" id="ProtNLM"/>
    </source>
</evidence>
<dbReference type="EMBL" id="AEUD01000004">
    <property type="protein sequence ID" value="EGD55800.1"/>
    <property type="molecule type" value="Genomic_DNA"/>
</dbReference>
<evidence type="ECO:0000259" key="4">
    <source>
        <dbReference type="Pfam" id="PF08338"/>
    </source>
</evidence>
<feature type="domain" description="DUF1731" evidence="4">
    <location>
        <begin position="244"/>
        <end position="289"/>
    </location>
</feature>
<keyword evidence="6" id="KW-1185">Reference proteome</keyword>
<dbReference type="Pfam" id="PF08338">
    <property type="entry name" value="DUF1731"/>
    <property type="match status" value="1"/>
</dbReference>
<organism evidence="5 6">
    <name type="scientific">Gordonia neofelifaecis NRRL B-59395</name>
    <dbReference type="NCBI Taxonomy" id="644548"/>
    <lineage>
        <taxon>Bacteria</taxon>
        <taxon>Bacillati</taxon>
        <taxon>Actinomycetota</taxon>
        <taxon>Actinomycetes</taxon>
        <taxon>Mycobacteriales</taxon>
        <taxon>Gordoniaceae</taxon>
        <taxon>Gordonia</taxon>
    </lineage>
</organism>
<comment type="similarity">
    <text evidence="1">Belongs to the NAD(P)-dependent epimerase/dehydratase family. SDR39U1 subfamily.</text>
</comment>
<feature type="domain" description="NAD-dependent epimerase/dehydratase" evidence="3">
    <location>
        <begin position="3"/>
        <end position="208"/>
    </location>
</feature>
<dbReference type="PANTHER" id="PTHR11092:SF0">
    <property type="entry name" value="EPIMERASE FAMILY PROTEIN SDR39U1"/>
    <property type="match status" value="1"/>
</dbReference>
<dbReference type="eggNOG" id="COG1090">
    <property type="taxonomic scope" value="Bacteria"/>
</dbReference>
<dbReference type="InterPro" id="IPR001509">
    <property type="entry name" value="Epimerase_deHydtase"/>
</dbReference>
<dbReference type="AlphaFoldDB" id="F1YHG2"/>
<dbReference type="STRING" id="644548.SCNU_06150"/>
<dbReference type="InterPro" id="IPR036291">
    <property type="entry name" value="NAD(P)-bd_dom_sf"/>
</dbReference>
<name>F1YHG2_9ACTN</name>
<evidence type="ECO:0000313" key="5">
    <source>
        <dbReference type="EMBL" id="EGD55800.1"/>
    </source>
</evidence>
<dbReference type="RefSeq" id="WP_009678473.1">
    <property type="nucleotide sequence ID" value="NZ_AEUD01000004.1"/>
</dbReference>
<dbReference type="NCBIfam" id="TIGR01777">
    <property type="entry name" value="yfcH"/>
    <property type="match status" value="1"/>
</dbReference>
<dbReference type="InterPro" id="IPR013549">
    <property type="entry name" value="DUF1731"/>
</dbReference>
<dbReference type="Pfam" id="PF01370">
    <property type="entry name" value="Epimerase"/>
    <property type="match status" value="1"/>
</dbReference>
<feature type="compositionally biased region" description="Basic and acidic residues" evidence="2">
    <location>
        <begin position="304"/>
        <end position="315"/>
    </location>
</feature>
<comment type="caution">
    <text evidence="5">The sequence shown here is derived from an EMBL/GenBank/DDBJ whole genome shotgun (WGS) entry which is preliminary data.</text>
</comment>
<dbReference type="SUPFAM" id="SSF51735">
    <property type="entry name" value="NAD(P)-binding Rossmann-fold domains"/>
    <property type="match status" value="1"/>
</dbReference>
<accession>F1YHG2</accession>
<dbReference type="PANTHER" id="PTHR11092">
    <property type="entry name" value="SUGAR NUCLEOTIDE EPIMERASE RELATED"/>
    <property type="match status" value="1"/>
</dbReference>
<proteinExistence type="inferred from homology"/>
<evidence type="ECO:0000256" key="2">
    <source>
        <dbReference type="SAM" id="MobiDB-lite"/>
    </source>
</evidence>